<proteinExistence type="predicted"/>
<accession>S3K0Z6</accession>
<reference evidence="2 3" key="1">
    <citation type="submission" date="2013-04" db="EMBL/GenBank/DDBJ databases">
        <title>The Genome Sequence of Treponema maltophilum ATCC 51939.</title>
        <authorList>
            <consortium name="The Broad Institute Genomics Platform"/>
            <person name="Earl A."/>
            <person name="Ward D."/>
            <person name="Feldgarden M."/>
            <person name="Gevers D."/>
            <person name="Leonetti C."/>
            <person name="Blanton J.M."/>
            <person name="Dewhirst F.E."/>
            <person name="Izard J."/>
            <person name="Walker B."/>
            <person name="Young S."/>
            <person name="Zeng Q."/>
            <person name="Gargeya S."/>
            <person name="Fitzgerald M."/>
            <person name="Haas B."/>
            <person name="Abouelleil A."/>
            <person name="Allen A.W."/>
            <person name="Alvarado L."/>
            <person name="Arachchi H.M."/>
            <person name="Berlin A.M."/>
            <person name="Chapman S.B."/>
            <person name="Gainer-Dewar J."/>
            <person name="Goldberg J."/>
            <person name="Griggs A."/>
            <person name="Gujja S."/>
            <person name="Hansen M."/>
            <person name="Howarth C."/>
            <person name="Imamovic A."/>
            <person name="Ireland A."/>
            <person name="Larimer J."/>
            <person name="McCowan C."/>
            <person name="Murphy C."/>
            <person name="Pearson M."/>
            <person name="Poon T.W."/>
            <person name="Priest M."/>
            <person name="Roberts A."/>
            <person name="Saif S."/>
            <person name="Shea T."/>
            <person name="Sisk P."/>
            <person name="Sykes S."/>
            <person name="Wortman J."/>
            <person name="Nusbaum C."/>
            <person name="Birren B."/>
        </authorList>
    </citation>
    <scope>NUCLEOTIDE SEQUENCE [LARGE SCALE GENOMIC DNA]</scope>
    <source>
        <strain evidence="2 3">ATCC 51939</strain>
    </source>
</reference>
<keyword evidence="1" id="KW-0175">Coiled coil</keyword>
<feature type="coiled-coil region" evidence="1">
    <location>
        <begin position="183"/>
        <end position="210"/>
    </location>
</feature>
<dbReference type="EMBL" id="ATFF01000006">
    <property type="protein sequence ID" value="EPF31145.1"/>
    <property type="molecule type" value="Genomic_DNA"/>
</dbReference>
<dbReference type="RefSeq" id="WP_016525756.1">
    <property type="nucleotide sequence ID" value="NZ_KE332518.1"/>
</dbReference>
<dbReference type="Proteomes" id="UP000014541">
    <property type="component" value="Unassembled WGS sequence"/>
</dbReference>
<sequence>MSVICILLAVSGLFASGRKDANLSAADDLIAQGKLNEAILFLEEYIKRRPENFDGAQRRIDRIFALRNKYTDAANELIDVIIEEPLNDEKKLALVDRLERQESDPTETERAFVAETKIASQFTYYRAVFDSIMKEGAALLNGRRFTGAARRFADGLTLYRSDFYEDFAGTELLEKTDAHLTEVSKALDSYEALQNTLASAAERFNAALAEYDTDRVLESYRSYDGVLREYAAVRNVFMRAGLYFQTSFAQMKKDNPELTEASFLPFAYRFLLGRTSNPDTGIVRVLDRQWEILCSQSRELLTAFIEKKSTDIAARLPDAAQSTTADSQKLTRIADIGKEFISLYTLFEGEDAPSVPSFYASYDSALDYNKVLTAYVQKFIAQKETFDSEKKAHDDISSPPLRELQKNLGVISYADTLTSYAAQKVAVIQTCAADIRALDAARSRFSAPPWESLYTALSRSLARFAGENDAETLRTWEKLSSFVVRSSSFVRERYETSYGEARALINEGSDPSVSSQPEEALTALQKIQKDLAEDVKAATVRFDLLSGAPAEPVLQNPGSQLYAANLRSARSDLEYFNNLVQRIAESSRLAQNRIRLALQAQNEADFRYSQALAALQREDFDASRESLQQARNKYNESLSYRDSQTLRAQTDKKLDALGADIVRLENSKVVRDVRLLITSARSLYYNGDFEQAERLILQAEDRWAVTNVEQNPEVVNLKALIGNALSIRTGRSVPVTDPLYPEISQTLNAAYQYFEEGRQKINSGSRSAGMELLNTAREKIKDVQVLYPLNQEANLLALRIAKFIDPAGFEELFRQRYNTARSEYRNPATVNRAYADLKDLYEINPKYPGLKKLIYDMEVELGIIVPPPDPQKIARAARLVNEARRQYEANPRNEIVLNGVLSKLDEALTLNPENSEAAILVDRIKTGMGGQSLVVLTADDELLYQKAVQELSKGNTITAAALVAELWRNTKLRKSAKVIDLKNKVDSLL</sequence>
<name>S3K0Z6_TREMA</name>
<dbReference type="AlphaFoldDB" id="S3K0Z6"/>
<gene>
    <name evidence="2" type="ORF">HMPREF9194_01486</name>
</gene>
<protein>
    <recommendedName>
        <fullName evidence="4">Tetratricopeptide repeat protein</fullName>
    </recommendedName>
</protein>
<evidence type="ECO:0000313" key="2">
    <source>
        <dbReference type="EMBL" id="EPF31145.1"/>
    </source>
</evidence>
<evidence type="ECO:0000313" key="3">
    <source>
        <dbReference type="Proteomes" id="UP000014541"/>
    </source>
</evidence>
<organism evidence="2 3">
    <name type="scientific">Treponema maltophilum ATCC 51939</name>
    <dbReference type="NCBI Taxonomy" id="1125699"/>
    <lineage>
        <taxon>Bacteria</taxon>
        <taxon>Pseudomonadati</taxon>
        <taxon>Spirochaetota</taxon>
        <taxon>Spirochaetia</taxon>
        <taxon>Spirochaetales</taxon>
        <taxon>Treponemataceae</taxon>
        <taxon>Treponema</taxon>
    </lineage>
</organism>
<dbReference type="HOGENOM" id="CLU_011448_0_0_12"/>
<dbReference type="STRING" id="1125699.HMPREF9194_01486"/>
<evidence type="ECO:0008006" key="4">
    <source>
        <dbReference type="Google" id="ProtNLM"/>
    </source>
</evidence>
<dbReference type="PATRIC" id="fig|1125699.3.peg.1497"/>
<comment type="caution">
    <text evidence="2">The sequence shown here is derived from an EMBL/GenBank/DDBJ whole genome shotgun (WGS) entry which is preliminary data.</text>
</comment>
<evidence type="ECO:0000256" key="1">
    <source>
        <dbReference type="SAM" id="Coils"/>
    </source>
</evidence>
<dbReference type="OrthoDB" id="353373at2"/>
<keyword evidence="3" id="KW-1185">Reference proteome</keyword>
<dbReference type="eggNOG" id="ENOG5033Q9N">
    <property type="taxonomic scope" value="Bacteria"/>
</dbReference>